<organism evidence="1 2">
    <name type="scientific">Brassica cretica</name>
    <name type="common">Mustard</name>
    <dbReference type="NCBI Taxonomy" id="69181"/>
    <lineage>
        <taxon>Eukaryota</taxon>
        <taxon>Viridiplantae</taxon>
        <taxon>Streptophyta</taxon>
        <taxon>Embryophyta</taxon>
        <taxon>Tracheophyta</taxon>
        <taxon>Spermatophyta</taxon>
        <taxon>Magnoliopsida</taxon>
        <taxon>eudicotyledons</taxon>
        <taxon>Gunneridae</taxon>
        <taxon>Pentapetalae</taxon>
        <taxon>rosids</taxon>
        <taxon>malvids</taxon>
        <taxon>Brassicales</taxon>
        <taxon>Brassicaceae</taxon>
        <taxon>Brassiceae</taxon>
        <taxon>Brassica</taxon>
    </lineage>
</organism>
<accession>A0A8S9Q452</accession>
<reference evidence="1" key="1">
    <citation type="submission" date="2019-12" db="EMBL/GenBank/DDBJ databases">
        <title>Genome sequencing and annotation of Brassica cretica.</title>
        <authorList>
            <person name="Studholme D.J."/>
            <person name="Sarris P."/>
        </authorList>
    </citation>
    <scope>NUCLEOTIDE SEQUENCE</scope>
    <source>
        <strain evidence="1">PFS-109/04</strain>
        <tissue evidence="1">Leaf</tissue>
    </source>
</reference>
<comment type="caution">
    <text evidence="1">The sequence shown here is derived from an EMBL/GenBank/DDBJ whole genome shotgun (WGS) entry which is preliminary data.</text>
</comment>
<sequence length="316" mass="36302">MKACNFMCPSAPPTSTPFPHLRTYTSRAAPSLQVKSFQRGDFDRFADNIKSGKAWRDAWRTANDGFEQFVFEAKKTAERIDREYAVSRRLSSAASSAGDRAREIDREYGISPRVRTLSADFSRNFPKSLFGSSERIKFFRFVGASQVFQVRRKARWRARQVHRRSGRRTRQACNFMCPSAPPRFTTSTPSPHLRTYTSRLQVKSFQRGDFDRFADNIKSGKAWRDAWRTANDGFEQFVFEAKKTAERIDREYAVSRRLSSAASSAGDRAREIDREYGISPRVRTLSADFSRNFPKVNRKASAIELDSDITEKEMTS</sequence>
<protein>
    <submittedName>
        <fullName evidence="1">Uncharacterized protein</fullName>
    </submittedName>
</protein>
<dbReference type="GO" id="GO:0009507">
    <property type="term" value="C:chloroplast"/>
    <property type="evidence" value="ECO:0007669"/>
    <property type="project" value="TreeGrafter"/>
</dbReference>
<evidence type="ECO:0000313" key="2">
    <source>
        <dbReference type="Proteomes" id="UP000712600"/>
    </source>
</evidence>
<dbReference type="PANTHER" id="PTHR36356:SF1">
    <property type="entry name" value="EXPRESSED PROTEIN"/>
    <property type="match status" value="1"/>
</dbReference>
<dbReference type="EMBL" id="QGKX02001290">
    <property type="protein sequence ID" value="KAF3535701.1"/>
    <property type="molecule type" value="Genomic_DNA"/>
</dbReference>
<evidence type="ECO:0000313" key="1">
    <source>
        <dbReference type="EMBL" id="KAF3535701.1"/>
    </source>
</evidence>
<gene>
    <name evidence="1" type="ORF">F2Q69_00019945</name>
</gene>
<dbReference type="Proteomes" id="UP000712600">
    <property type="component" value="Unassembled WGS sequence"/>
</dbReference>
<dbReference type="AlphaFoldDB" id="A0A8S9Q452"/>
<dbReference type="PANTHER" id="PTHR36356">
    <property type="entry name" value="EXPRESSED PROTEIN"/>
    <property type="match status" value="1"/>
</dbReference>
<proteinExistence type="predicted"/>
<name>A0A8S9Q452_BRACR</name>